<sequence>MVGADAVVVETGAVALVELSAWFGAEAAVSDSGRAVVDDSNRSGDGPGVAGAGTLSVGEVVACVR</sequence>
<proteinExistence type="predicted"/>
<accession>A0ABR4Z860</accession>
<dbReference type="Proteomes" id="UP000031364">
    <property type="component" value="Unassembled WGS sequence"/>
</dbReference>
<gene>
    <name evidence="1" type="ORF">FG87_30605</name>
</gene>
<name>A0ABR4Z860_9NOCA</name>
<protein>
    <submittedName>
        <fullName evidence="1">Uncharacterized protein</fullName>
    </submittedName>
</protein>
<keyword evidence="2" id="KW-1185">Reference proteome</keyword>
<organism evidence="1 2">
    <name type="scientific">Nocardia vulneris</name>
    <dbReference type="NCBI Taxonomy" id="1141657"/>
    <lineage>
        <taxon>Bacteria</taxon>
        <taxon>Bacillati</taxon>
        <taxon>Actinomycetota</taxon>
        <taxon>Actinomycetes</taxon>
        <taxon>Mycobacteriales</taxon>
        <taxon>Nocardiaceae</taxon>
        <taxon>Nocardia</taxon>
    </lineage>
</organism>
<dbReference type="EMBL" id="JNFP01000044">
    <property type="protein sequence ID" value="KIA61510.1"/>
    <property type="molecule type" value="Genomic_DNA"/>
</dbReference>
<reference evidence="1 2" key="1">
    <citation type="journal article" date="2014" name="Int. J. Syst. Evol. Microbiol.">
        <title>Nocardia vulneris sp. nov., isolated from wounds of human patients in North America.</title>
        <authorList>
            <person name="Lasker B.A."/>
            <person name="Bell M."/>
            <person name="Klenk H.P."/>
            <person name="Sproer C."/>
            <person name="Schumann C."/>
            <person name="Schumann P."/>
            <person name="Brown J.M."/>
        </authorList>
    </citation>
    <scope>NUCLEOTIDE SEQUENCE [LARGE SCALE GENOMIC DNA]</scope>
    <source>
        <strain evidence="1 2">W9851</strain>
    </source>
</reference>
<comment type="caution">
    <text evidence="1">The sequence shown here is derived from an EMBL/GenBank/DDBJ whole genome shotgun (WGS) entry which is preliminary data.</text>
</comment>
<evidence type="ECO:0000313" key="2">
    <source>
        <dbReference type="Proteomes" id="UP000031364"/>
    </source>
</evidence>
<evidence type="ECO:0000313" key="1">
    <source>
        <dbReference type="EMBL" id="KIA61510.1"/>
    </source>
</evidence>